<dbReference type="GO" id="GO:0006355">
    <property type="term" value="P:regulation of DNA-templated transcription"/>
    <property type="evidence" value="ECO:0007669"/>
    <property type="project" value="TreeGrafter"/>
</dbReference>
<sequence>MGSQHDQHLVERCRESACVESKADDGLSLCSLDPPSTSQLSALGAISGRFNPAVYYKRKFRKNIFSTCAPQSLAKVKCVGGCDYAICSEALSRGGTEHKLFELEVDINASRYSSSPPVECNADPLLSKSESSNGCHDGGHHCSEEAAKSDTVSLLNPCLNEFFSSSESNLNHRSAFLNSDVDGAGECSSSGALFTEELHDDMPERDICISVLKKHGLLTRINMDQVSTTTSNCCLVPCKVCGCSDTTLKMLICDNCNDAFHLSCCNPRVKKVPYGEWFCLSCLRKKRKLLRENSSSKTLHVIDEAGGCNNILSKGEPKHLDSMLRGREPYHSSPRIGDQFQADVPVWDGPVNDEASPTTQPVEMDAFASLHESNVNKPFRISSIGNWLQCQEVILGIGEGVDGTICGKWRRGFCYRAPLFEVQTENWECFGSVLWDPAHADCAVPQELETEEVLKQLKYVEMLRPRLDAKRRKLDCTKHSSDLQSCTET</sequence>
<dbReference type="PROSITE" id="PS51050">
    <property type="entry name" value="ZF_CW"/>
    <property type="match status" value="1"/>
</dbReference>
<dbReference type="InterPro" id="IPR019786">
    <property type="entry name" value="Zinc_finger_PHD-type_CS"/>
</dbReference>
<dbReference type="InterPro" id="IPR011011">
    <property type="entry name" value="Znf_FYVE_PHD"/>
</dbReference>
<dbReference type="GO" id="GO:0045740">
    <property type="term" value="P:positive regulation of DNA replication"/>
    <property type="evidence" value="ECO:0007669"/>
    <property type="project" value="TreeGrafter"/>
</dbReference>
<dbReference type="SMART" id="SM00249">
    <property type="entry name" value="PHD"/>
    <property type="match status" value="1"/>
</dbReference>
<dbReference type="PROSITE" id="PS01359">
    <property type="entry name" value="ZF_PHD_1"/>
    <property type="match status" value="1"/>
</dbReference>
<dbReference type="GO" id="GO:0006338">
    <property type="term" value="P:chromatin remodeling"/>
    <property type="evidence" value="ECO:0007669"/>
    <property type="project" value="InterPro"/>
</dbReference>
<evidence type="ECO:0000256" key="2">
    <source>
        <dbReference type="ARBA" id="ARBA00022771"/>
    </source>
</evidence>
<dbReference type="GO" id="GO:0000228">
    <property type="term" value="C:nuclear chromosome"/>
    <property type="evidence" value="ECO:0007669"/>
    <property type="project" value="TreeGrafter"/>
</dbReference>
<dbReference type="GO" id="GO:0003677">
    <property type="term" value="F:DNA binding"/>
    <property type="evidence" value="ECO:0007669"/>
    <property type="project" value="TreeGrafter"/>
</dbReference>
<dbReference type="FunFam" id="3.30.40.100:FF:000005">
    <property type="entry name" value="uncharacterized protein LOC106759733 isoform X4"/>
    <property type="match status" value="1"/>
</dbReference>
<evidence type="ECO:0000259" key="5">
    <source>
        <dbReference type="PROSITE" id="PS50016"/>
    </source>
</evidence>
<keyword evidence="3" id="KW-0862">Zinc</keyword>
<dbReference type="PROSITE" id="PS50016">
    <property type="entry name" value="ZF_PHD_2"/>
    <property type="match status" value="1"/>
</dbReference>
<keyword evidence="8" id="KW-1185">Reference proteome</keyword>
<dbReference type="EMBL" id="OOIL02000559">
    <property type="protein sequence ID" value="VFQ66767.1"/>
    <property type="molecule type" value="Genomic_DNA"/>
</dbReference>
<accession>A0A484KUE7</accession>
<dbReference type="Pfam" id="PF00628">
    <property type="entry name" value="PHD"/>
    <property type="match status" value="1"/>
</dbReference>
<dbReference type="AlphaFoldDB" id="A0A484KUE7"/>
<dbReference type="Proteomes" id="UP000595140">
    <property type="component" value="Unassembled WGS sequence"/>
</dbReference>
<dbReference type="SUPFAM" id="SSF57903">
    <property type="entry name" value="FYVE/PHD zinc finger"/>
    <property type="match status" value="1"/>
</dbReference>
<evidence type="ECO:0000313" key="7">
    <source>
        <dbReference type="EMBL" id="VFQ66767.1"/>
    </source>
</evidence>
<evidence type="ECO:0000313" key="8">
    <source>
        <dbReference type="Proteomes" id="UP000595140"/>
    </source>
</evidence>
<dbReference type="GO" id="GO:0008270">
    <property type="term" value="F:zinc ion binding"/>
    <property type="evidence" value="ECO:0007669"/>
    <property type="project" value="UniProtKB-KW"/>
</dbReference>
<dbReference type="Gene3D" id="3.30.40.10">
    <property type="entry name" value="Zinc/RING finger domain, C3HC4 (zinc finger)"/>
    <property type="match status" value="1"/>
</dbReference>
<feature type="domain" description="CW-type" evidence="6">
    <location>
        <begin position="381"/>
        <end position="450"/>
    </location>
</feature>
<dbReference type="GO" id="GO:0008623">
    <property type="term" value="C:CHRAC"/>
    <property type="evidence" value="ECO:0007669"/>
    <property type="project" value="TreeGrafter"/>
</dbReference>
<protein>
    <recommendedName>
        <fullName evidence="9">PHD-type domain-containing protein</fullName>
    </recommendedName>
</protein>
<dbReference type="InterPro" id="IPR019787">
    <property type="entry name" value="Znf_PHD-finger"/>
</dbReference>
<dbReference type="InterPro" id="IPR013083">
    <property type="entry name" value="Znf_RING/FYVE/PHD"/>
</dbReference>
<gene>
    <name evidence="7" type="ORF">CCAM_LOCUS8543</name>
</gene>
<evidence type="ECO:0000256" key="4">
    <source>
        <dbReference type="PROSITE-ProRule" id="PRU00146"/>
    </source>
</evidence>
<reference evidence="7 8" key="1">
    <citation type="submission" date="2018-04" db="EMBL/GenBank/DDBJ databases">
        <authorList>
            <person name="Vogel A."/>
        </authorList>
    </citation>
    <scope>NUCLEOTIDE SEQUENCE [LARGE SCALE GENOMIC DNA]</scope>
</reference>
<name>A0A484KUE7_9ASTE</name>
<evidence type="ECO:0000259" key="6">
    <source>
        <dbReference type="PROSITE" id="PS51050"/>
    </source>
</evidence>
<feature type="domain" description="PHD-type" evidence="5">
    <location>
        <begin position="235"/>
        <end position="285"/>
    </location>
</feature>
<dbReference type="GO" id="GO:0031445">
    <property type="term" value="P:regulation of heterochromatin formation"/>
    <property type="evidence" value="ECO:0007669"/>
    <property type="project" value="TreeGrafter"/>
</dbReference>
<dbReference type="InterPro" id="IPR047171">
    <property type="entry name" value="BAZ1A"/>
</dbReference>
<evidence type="ECO:0008006" key="9">
    <source>
        <dbReference type="Google" id="ProtNLM"/>
    </source>
</evidence>
<keyword evidence="1" id="KW-0479">Metal-binding</keyword>
<dbReference type="PANTHER" id="PTHR46510">
    <property type="entry name" value="BROMODOMAIN ADJACENT TO ZINC FINGER DOMAIN PROTEIN 1A"/>
    <property type="match status" value="1"/>
</dbReference>
<dbReference type="OrthoDB" id="787137at2759"/>
<dbReference type="PANTHER" id="PTHR46510:SF1">
    <property type="entry name" value="BROMODOMAIN ADJACENT TO ZINC FINGER DOMAIN PROTEIN 1A"/>
    <property type="match status" value="1"/>
</dbReference>
<dbReference type="InterPro" id="IPR011124">
    <property type="entry name" value="Znf_CW"/>
</dbReference>
<evidence type="ECO:0000256" key="1">
    <source>
        <dbReference type="ARBA" id="ARBA00022723"/>
    </source>
</evidence>
<evidence type="ECO:0000256" key="3">
    <source>
        <dbReference type="ARBA" id="ARBA00022833"/>
    </source>
</evidence>
<keyword evidence="2 4" id="KW-0863">Zinc-finger</keyword>
<organism evidence="7 8">
    <name type="scientific">Cuscuta campestris</name>
    <dbReference type="NCBI Taxonomy" id="132261"/>
    <lineage>
        <taxon>Eukaryota</taxon>
        <taxon>Viridiplantae</taxon>
        <taxon>Streptophyta</taxon>
        <taxon>Embryophyta</taxon>
        <taxon>Tracheophyta</taxon>
        <taxon>Spermatophyta</taxon>
        <taxon>Magnoliopsida</taxon>
        <taxon>eudicotyledons</taxon>
        <taxon>Gunneridae</taxon>
        <taxon>Pentapetalae</taxon>
        <taxon>asterids</taxon>
        <taxon>lamiids</taxon>
        <taxon>Solanales</taxon>
        <taxon>Convolvulaceae</taxon>
        <taxon>Cuscuteae</taxon>
        <taxon>Cuscuta</taxon>
        <taxon>Cuscuta subgen. Grammica</taxon>
        <taxon>Cuscuta sect. Cleistogrammica</taxon>
    </lineage>
</organism>
<proteinExistence type="predicted"/>
<dbReference type="InterPro" id="IPR001965">
    <property type="entry name" value="Znf_PHD"/>
</dbReference>
<dbReference type="Gene3D" id="3.30.40.100">
    <property type="match status" value="1"/>
</dbReference>